<gene>
    <name evidence="2" type="ORF">OEZ85_011007</name>
</gene>
<dbReference type="EMBL" id="CP126209">
    <property type="protein sequence ID" value="WIA10841.1"/>
    <property type="molecule type" value="Genomic_DNA"/>
</dbReference>
<dbReference type="Pfam" id="PF13884">
    <property type="entry name" value="Peptidase_S74"/>
    <property type="match status" value="1"/>
</dbReference>
<evidence type="ECO:0000313" key="2">
    <source>
        <dbReference type="EMBL" id="WIA10841.1"/>
    </source>
</evidence>
<accession>A0ABY8TNZ8</accession>
<dbReference type="PROSITE" id="PS51688">
    <property type="entry name" value="ICA"/>
    <property type="match status" value="1"/>
</dbReference>
<proteinExistence type="predicted"/>
<sequence>MIPGDVTLYGTLWTASDERIKFDIRRITPQHALDTIRRLKPSTFVHRDRVARTRGRVAGFIAQEVEQVEPSLVYSDRTEFVPNICECVKLHGPSELVVSAGAMAAVSKGSKVMLYVRSSTTTTTTPVEQHLEIIQLRPDSSTGGGTVTVSEPVRFADDPSVDVFLYGTQVTDFRTLEYDGVSTMTVGAVQALATESQALQSQVACLSNDLKALATENSGLKARLAVIEAMLLR</sequence>
<organism evidence="2 3">
    <name type="scientific">Tetradesmus obliquus</name>
    <name type="common">Green alga</name>
    <name type="synonym">Acutodesmus obliquus</name>
    <dbReference type="NCBI Taxonomy" id="3088"/>
    <lineage>
        <taxon>Eukaryota</taxon>
        <taxon>Viridiplantae</taxon>
        <taxon>Chlorophyta</taxon>
        <taxon>core chlorophytes</taxon>
        <taxon>Chlorophyceae</taxon>
        <taxon>CS clade</taxon>
        <taxon>Sphaeropleales</taxon>
        <taxon>Scenedesmaceae</taxon>
        <taxon>Tetradesmus</taxon>
    </lineage>
</organism>
<keyword evidence="3" id="KW-1185">Reference proteome</keyword>
<dbReference type="InterPro" id="IPR030392">
    <property type="entry name" value="S74_ICA"/>
</dbReference>
<feature type="domain" description="Peptidase S74" evidence="1">
    <location>
        <begin position="16"/>
        <end position="203"/>
    </location>
</feature>
<evidence type="ECO:0000313" key="3">
    <source>
        <dbReference type="Proteomes" id="UP001244341"/>
    </source>
</evidence>
<name>A0ABY8TNZ8_TETOB</name>
<reference evidence="2 3" key="1">
    <citation type="submission" date="2023-05" db="EMBL/GenBank/DDBJ databases">
        <title>A 100% complete, gapless, phased diploid assembly of the Scenedesmus obliquus UTEX 3031 genome.</title>
        <authorList>
            <person name="Biondi T.C."/>
            <person name="Hanschen E.R."/>
            <person name="Kwon T."/>
            <person name="Eng W."/>
            <person name="Kruse C.P.S."/>
            <person name="Koehler S.I."/>
            <person name="Kunde Y."/>
            <person name="Gleasner C.D."/>
            <person name="You Mak K.T."/>
            <person name="Polle J."/>
            <person name="Hovde B.T."/>
            <person name="Starkenburg S.R."/>
        </authorList>
    </citation>
    <scope>NUCLEOTIDE SEQUENCE [LARGE SCALE GENOMIC DNA]</scope>
    <source>
        <strain evidence="2 3">DOE0152z</strain>
    </source>
</reference>
<protein>
    <recommendedName>
        <fullName evidence="1">Peptidase S74 domain-containing protein</fullName>
    </recommendedName>
</protein>
<dbReference type="Proteomes" id="UP001244341">
    <property type="component" value="Chromosome 2b"/>
</dbReference>
<evidence type="ECO:0000259" key="1">
    <source>
        <dbReference type="PROSITE" id="PS51688"/>
    </source>
</evidence>